<dbReference type="HOGENOM" id="CLU_076636_1_0_1"/>
<sequence>MSMTASNASGSNLSTAASGGKKPAKLAIQTPGGKILRLMRKEERRGISVGSRSVEEDLSDGGTWETIIKCSEKGVWRGLVLADRTARWCVFAEWDAMADRTSRQAPPPPGAPRRQVRRNLFQGLTRRPTGPTGAPVASSSSAAAALGGGVGVSVSAAAAAVAGGNGMVTGAVSGSSSGGTSAETLRLDVDVLSDAGPPTGAAVAAGPLEIVVRDEHGEVELGELPTLVFDEADEVAAMDDREESNKERQRLAEAVKQHQVNHTAVREQPEELLEAVKASLRAKVAALAEDNWMYEAESELPRAF</sequence>
<accession>H1VTK4</accession>
<dbReference type="VEuPathDB" id="FungiDB:CH63R_04231"/>
<evidence type="ECO:0000313" key="3">
    <source>
        <dbReference type="EMBL" id="CCF43562.1"/>
    </source>
</evidence>
<dbReference type="VEuPathDB" id="FungiDB:CH63R_04230"/>
<protein>
    <recommendedName>
        <fullName evidence="2">CYK3 C-terminal Ig-like domain-containing protein</fullName>
    </recommendedName>
</protein>
<evidence type="ECO:0000259" key="2">
    <source>
        <dbReference type="Pfam" id="PF24584"/>
    </source>
</evidence>
<evidence type="ECO:0000256" key="1">
    <source>
        <dbReference type="SAM" id="MobiDB-lite"/>
    </source>
</evidence>
<dbReference type="EMBL" id="CACQ02006198">
    <property type="protein sequence ID" value="CCF43562.1"/>
    <property type="molecule type" value="Genomic_DNA"/>
</dbReference>
<dbReference type="STRING" id="759273.H1VTK4"/>
<dbReference type="eggNOG" id="ENOG502SQDE">
    <property type="taxonomic scope" value="Eukaryota"/>
</dbReference>
<gene>
    <name evidence="3" type="ORF">CH063_13228</name>
</gene>
<dbReference type="Proteomes" id="UP000007174">
    <property type="component" value="Unassembled WGS sequence"/>
</dbReference>
<dbReference type="InterPro" id="IPR056409">
    <property type="entry name" value="Ig_CYK3_C"/>
</dbReference>
<proteinExistence type="predicted"/>
<dbReference type="Pfam" id="PF24584">
    <property type="entry name" value="Ig_CYK3_C"/>
    <property type="match status" value="1"/>
</dbReference>
<organism evidence="3 4">
    <name type="scientific">Colletotrichum higginsianum (strain IMI 349063)</name>
    <name type="common">Crucifer anthracnose fungus</name>
    <dbReference type="NCBI Taxonomy" id="759273"/>
    <lineage>
        <taxon>Eukaryota</taxon>
        <taxon>Fungi</taxon>
        <taxon>Dikarya</taxon>
        <taxon>Ascomycota</taxon>
        <taxon>Pezizomycotina</taxon>
        <taxon>Sordariomycetes</taxon>
        <taxon>Hypocreomycetidae</taxon>
        <taxon>Glomerellales</taxon>
        <taxon>Glomerellaceae</taxon>
        <taxon>Colletotrichum</taxon>
        <taxon>Colletotrichum destructivum species complex</taxon>
    </lineage>
</organism>
<feature type="region of interest" description="Disordered" evidence="1">
    <location>
        <begin position="1"/>
        <end position="30"/>
    </location>
</feature>
<evidence type="ECO:0000313" key="4">
    <source>
        <dbReference type="Proteomes" id="UP000007174"/>
    </source>
</evidence>
<name>H1VTK4_COLHI</name>
<feature type="compositionally biased region" description="Polar residues" evidence="1">
    <location>
        <begin position="1"/>
        <end position="17"/>
    </location>
</feature>
<dbReference type="AlphaFoldDB" id="H1VTK4"/>
<feature type="domain" description="CYK3 C-terminal Ig-like" evidence="2">
    <location>
        <begin position="14"/>
        <end position="95"/>
    </location>
</feature>
<reference evidence="4" key="1">
    <citation type="journal article" date="2012" name="Nat. Genet.">
        <title>Lifestyle transitions in plant pathogenic Colletotrichum fungi deciphered by genome and transcriptome analyses.</title>
        <authorList>
            <person name="O'Connell R.J."/>
            <person name="Thon M.R."/>
            <person name="Hacquard S."/>
            <person name="Amyotte S.G."/>
            <person name="Kleemann J."/>
            <person name="Torres M.F."/>
            <person name="Damm U."/>
            <person name="Buiate E.A."/>
            <person name="Epstein L."/>
            <person name="Alkan N."/>
            <person name="Altmueller J."/>
            <person name="Alvarado-Balderrama L."/>
            <person name="Bauser C.A."/>
            <person name="Becker C."/>
            <person name="Birren B.W."/>
            <person name="Chen Z."/>
            <person name="Choi J."/>
            <person name="Crouch J.A."/>
            <person name="Duvick J.P."/>
            <person name="Farman M.A."/>
            <person name="Gan P."/>
            <person name="Heiman D."/>
            <person name="Henrissat B."/>
            <person name="Howard R.J."/>
            <person name="Kabbage M."/>
            <person name="Koch C."/>
            <person name="Kracher B."/>
            <person name="Kubo Y."/>
            <person name="Law A.D."/>
            <person name="Lebrun M.-H."/>
            <person name="Lee Y.-H."/>
            <person name="Miyara I."/>
            <person name="Moore N."/>
            <person name="Neumann U."/>
            <person name="Nordstroem K."/>
            <person name="Panaccione D.G."/>
            <person name="Panstruga R."/>
            <person name="Place M."/>
            <person name="Proctor R.H."/>
            <person name="Prusky D."/>
            <person name="Rech G."/>
            <person name="Reinhardt R."/>
            <person name="Rollins J.A."/>
            <person name="Rounsley S."/>
            <person name="Schardl C.L."/>
            <person name="Schwartz D.C."/>
            <person name="Shenoy N."/>
            <person name="Shirasu K."/>
            <person name="Sikhakolli U.R."/>
            <person name="Stueber K."/>
            <person name="Sukno S.A."/>
            <person name="Sweigard J.A."/>
            <person name="Takano Y."/>
            <person name="Takahara H."/>
            <person name="Trail F."/>
            <person name="van der Does H.C."/>
            <person name="Voll L.M."/>
            <person name="Will I."/>
            <person name="Young S."/>
            <person name="Zeng Q."/>
            <person name="Zhang J."/>
            <person name="Zhou S."/>
            <person name="Dickman M.B."/>
            <person name="Schulze-Lefert P."/>
            <person name="Ver Loren van Themaat E."/>
            <person name="Ma L.-J."/>
            <person name="Vaillancourt L.J."/>
        </authorList>
    </citation>
    <scope>NUCLEOTIDE SEQUENCE [LARGE SCALE GENOMIC DNA]</scope>
    <source>
        <strain evidence="4">IMI 349063</strain>
    </source>
</reference>